<keyword evidence="3" id="KW-1185">Reference proteome</keyword>
<organism evidence="2 3">
    <name type="scientific">Penicillium solitum</name>
    <dbReference type="NCBI Taxonomy" id="60172"/>
    <lineage>
        <taxon>Eukaryota</taxon>
        <taxon>Fungi</taxon>
        <taxon>Dikarya</taxon>
        <taxon>Ascomycota</taxon>
        <taxon>Pezizomycotina</taxon>
        <taxon>Eurotiomycetes</taxon>
        <taxon>Eurotiomycetidae</taxon>
        <taxon>Eurotiales</taxon>
        <taxon>Aspergillaceae</taxon>
        <taxon>Penicillium</taxon>
    </lineage>
</organism>
<reference evidence="3" key="1">
    <citation type="journal article" date="2017" name="Nat. Microbiol.">
        <title>Global analysis of biosynthetic gene clusters reveals vast potential of secondary metabolite production in Penicillium species.</title>
        <authorList>
            <person name="Nielsen J.C."/>
            <person name="Grijseels S."/>
            <person name="Prigent S."/>
            <person name="Ji B."/>
            <person name="Dainat J."/>
            <person name="Nielsen K.F."/>
            <person name="Frisvad J.C."/>
            <person name="Workman M."/>
            <person name="Nielsen J."/>
        </authorList>
    </citation>
    <scope>NUCLEOTIDE SEQUENCE [LARGE SCALE GENOMIC DNA]</scope>
    <source>
        <strain evidence="3">IBT 29525</strain>
    </source>
</reference>
<feature type="region of interest" description="Disordered" evidence="1">
    <location>
        <begin position="374"/>
        <end position="396"/>
    </location>
</feature>
<comment type="caution">
    <text evidence="2">The sequence shown here is derived from an EMBL/GenBank/DDBJ whole genome shotgun (WGS) entry which is preliminary data.</text>
</comment>
<sequence length="396" mass="45481">MAPARSRRTLRPRWSRGITKRNAAERVFNIPELVSEIFHWQVQGLDDFIYEKSRGIGGKKQWVRPTKYRPWKMGLGTKREPYVEDQAGYLWQFASLNRAWYTEIIQRQRTWKNTMGAMDTPAVPRSLDVIFAKVPTQFRQQYADHVELASLVTVDAGDARAADAALRDVRFPKLRVLKLCLRGSSRDSDIRTLMDGAHIPHIQGESVTVLSISSYGGKEPEWRWPLYGLPEDWAKLFRRISVLFPNLEKVEIGHQVLVSDKVVQSFARRHPALRTLERRWFSSFPSLGKHALSTTHDPLDTIDSNSTRPPKQRHWRVLHNWVKVFMEAERSKVPTTTSMDLCTDMRYDSDGNWVEPPNSVKLSNENPYPGIKHLTGKDRGAKYPAGLDENGHLGAT</sequence>
<dbReference type="EMBL" id="MDYO01000001">
    <property type="protein sequence ID" value="OQE03464.1"/>
    <property type="molecule type" value="Genomic_DNA"/>
</dbReference>
<gene>
    <name evidence="2" type="ORF">PENSOL_c001G00324</name>
</gene>
<dbReference type="Proteomes" id="UP000191612">
    <property type="component" value="Unassembled WGS sequence"/>
</dbReference>
<evidence type="ECO:0000313" key="3">
    <source>
        <dbReference type="Proteomes" id="UP000191612"/>
    </source>
</evidence>
<protein>
    <submittedName>
        <fullName evidence="2">Uncharacterized protein</fullName>
    </submittedName>
</protein>
<dbReference type="AlphaFoldDB" id="A0A1V6RPR3"/>
<accession>A0A1V6RPR3</accession>
<name>A0A1V6RPR3_9EURO</name>
<evidence type="ECO:0000256" key="1">
    <source>
        <dbReference type="SAM" id="MobiDB-lite"/>
    </source>
</evidence>
<dbReference type="STRING" id="60172.A0A1V6RPR3"/>
<evidence type="ECO:0000313" key="2">
    <source>
        <dbReference type="EMBL" id="OQE03464.1"/>
    </source>
</evidence>
<proteinExistence type="predicted"/>